<reference evidence="2 3" key="1">
    <citation type="journal article" date="2023" name="Plants (Basel)">
        <title>Bridging the Gap: Combining Genomics and Transcriptomics Approaches to Understand Stylosanthes scabra, an Orphan Legume from the Brazilian Caatinga.</title>
        <authorList>
            <person name="Ferreira-Neto J.R.C."/>
            <person name="da Silva M.D."/>
            <person name="Binneck E."/>
            <person name="de Melo N.F."/>
            <person name="da Silva R.H."/>
            <person name="de Melo A.L.T.M."/>
            <person name="Pandolfi V."/>
            <person name="Bustamante F.O."/>
            <person name="Brasileiro-Vidal A.C."/>
            <person name="Benko-Iseppon A.M."/>
        </authorList>
    </citation>
    <scope>NUCLEOTIDE SEQUENCE [LARGE SCALE GENOMIC DNA]</scope>
    <source>
        <tissue evidence="2">Leaves</tissue>
    </source>
</reference>
<evidence type="ECO:0000256" key="1">
    <source>
        <dbReference type="SAM" id="MobiDB-lite"/>
    </source>
</evidence>
<gene>
    <name evidence="2" type="ORF">PIB30_027241</name>
</gene>
<dbReference type="Proteomes" id="UP001341840">
    <property type="component" value="Unassembled WGS sequence"/>
</dbReference>
<protein>
    <submittedName>
        <fullName evidence="2">Uncharacterized protein</fullName>
    </submittedName>
</protein>
<keyword evidence="3" id="KW-1185">Reference proteome</keyword>
<proteinExistence type="predicted"/>
<dbReference type="EMBL" id="JASCZI010151139">
    <property type="protein sequence ID" value="MED6170061.1"/>
    <property type="molecule type" value="Genomic_DNA"/>
</dbReference>
<feature type="region of interest" description="Disordered" evidence="1">
    <location>
        <begin position="83"/>
        <end position="125"/>
    </location>
</feature>
<comment type="caution">
    <text evidence="2">The sequence shown here is derived from an EMBL/GenBank/DDBJ whole genome shotgun (WGS) entry which is preliminary data.</text>
</comment>
<feature type="compositionally biased region" description="Polar residues" evidence="1">
    <location>
        <begin position="157"/>
        <end position="172"/>
    </location>
</feature>
<feature type="region of interest" description="Disordered" evidence="1">
    <location>
        <begin position="157"/>
        <end position="190"/>
    </location>
</feature>
<evidence type="ECO:0000313" key="2">
    <source>
        <dbReference type="EMBL" id="MED6170061.1"/>
    </source>
</evidence>
<accession>A0ABU6V9Q4</accession>
<organism evidence="2 3">
    <name type="scientific">Stylosanthes scabra</name>
    <dbReference type="NCBI Taxonomy" id="79078"/>
    <lineage>
        <taxon>Eukaryota</taxon>
        <taxon>Viridiplantae</taxon>
        <taxon>Streptophyta</taxon>
        <taxon>Embryophyta</taxon>
        <taxon>Tracheophyta</taxon>
        <taxon>Spermatophyta</taxon>
        <taxon>Magnoliopsida</taxon>
        <taxon>eudicotyledons</taxon>
        <taxon>Gunneridae</taxon>
        <taxon>Pentapetalae</taxon>
        <taxon>rosids</taxon>
        <taxon>fabids</taxon>
        <taxon>Fabales</taxon>
        <taxon>Fabaceae</taxon>
        <taxon>Papilionoideae</taxon>
        <taxon>50 kb inversion clade</taxon>
        <taxon>dalbergioids sensu lato</taxon>
        <taxon>Dalbergieae</taxon>
        <taxon>Pterocarpus clade</taxon>
        <taxon>Stylosanthes</taxon>
    </lineage>
</organism>
<evidence type="ECO:0000313" key="3">
    <source>
        <dbReference type="Proteomes" id="UP001341840"/>
    </source>
</evidence>
<name>A0ABU6V9Q4_9FABA</name>
<sequence length="227" mass="25191">MHGPGDMQHFPKWFQAYVNDLSNGVTGPQMLNIAFGPLREYTSWTQMNVNGQGEYDCYEFFNEILELEYLGEPKNRTVVFRLNGRGKGDRGNGTGGRRDWPRKRTNIPLNLGEAEAGTSTPPGTPTQVIPTLLLSESLPAMKMIPTLGLRVQSSETLGSRAQRQTLTQTPAQTPIEDDESPPLEPDPMPWPLVENLLPEGEEEDIAAEEALAAKAGHTYLRWDDGNL</sequence>